<organism evidence="2 3">
    <name type="scientific">candidate division TA06 bacterium SM23_40</name>
    <dbReference type="NCBI Taxonomy" id="1703774"/>
    <lineage>
        <taxon>Bacteria</taxon>
        <taxon>Bacteria division TA06</taxon>
    </lineage>
</organism>
<protein>
    <recommendedName>
        <fullName evidence="4">DUF4440 domain-containing protein</fullName>
    </recommendedName>
</protein>
<dbReference type="Pfam" id="PF16022">
    <property type="entry name" value="DUF4783"/>
    <property type="match status" value="1"/>
</dbReference>
<gene>
    <name evidence="2" type="ORF">AMJ82_09565</name>
</gene>
<dbReference type="EMBL" id="LJUI01000100">
    <property type="protein sequence ID" value="KPK67932.1"/>
    <property type="molecule type" value="Genomic_DNA"/>
</dbReference>
<evidence type="ECO:0000256" key="1">
    <source>
        <dbReference type="SAM" id="MobiDB-lite"/>
    </source>
</evidence>
<sequence>MSGGKRMRAVLASPVVVLLLCLCGILVVSVCSQAGSGGTLSWGPSIPGPLSRSASEGTSSEEDTAASRPLAVFSDVEEGWRREEVSLLSQHFGDTPILISFSRGGPRGGTFSSMQAEYALRDHFHYTVGESFEFVEYQDGEEPLAIAVRSYRFTEEDVLYHDHVQVVLTREDDEWVISEIRAAED</sequence>
<evidence type="ECO:0008006" key="4">
    <source>
        <dbReference type="Google" id="ProtNLM"/>
    </source>
</evidence>
<evidence type="ECO:0000313" key="3">
    <source>
        <dbReference type="Proteomes" id="UP000051717"/>
    </source>
</evidence>
<dbReference type="InterPro" id="IPR031977">
    <property type="entry name" value="DUF4783"/>
</dbReference>
<feature type="region of interest" description="Disordered" evidence="1">
    <location>
        <begin position="45"/>
        <end position="68"/>
    </location>
</feature>
<dbReference type="Proteomes" id="UP000051717">
    <property type="component" value="Unassembled WGS sequence"/>
</dbReference>
<proteinExistence type="predicted"/>
<name>A0A0S8G7S3_UNCT6</name>
<reference evidence="2 3" key="1">
    <citation type="journal article" date="2015" name="Microbiome">
        <title>Genomic resolution of linkages in carbon, nitrogen, and sulfur cycling among widespread estuary sediment bacteria.</title>
        <authorList>
            <person name="Baker B.J."/>
            <person name="Lazar C.S."/>
            <person name="Teske A.P."/>
            <person name="Dick G.J."/>
        </authorList>
    </citation>
    <scope>NUCLEOTIDE SEQUENCE [LARGE SCALE GENOMIC DNA]</scope>
    <source>
        <strain evidence="2">SM23_40</strain>
    </source>
</reference>
<comment type="caution">
    <text evidence="2">The sequence shown here is derived from an EMBL/GenBank/DDBJ whole genome shotgun (WGS) entry which is preliminary data.</text>
</comment>
<dbReference type="Gene3D" id="3.10.450.50">
    <property type="match status" value="1"/>
</dbReference>
<dbReference type="AlphaFoldDB" id="A0A0S8G7S3"/>
<evidence type="ECO:0000313" key="2">
    <source>
        <dbReference type="EMBL" id="KPK67932.1"/>
    </source>
</evidence>
<accession>A0A0S8G7S3</accession>